<feature type="domain" description="SH3b" evidence="2">
    <location>
        <begin position="40"/>
        <end position="95"/>
    </location>
</feature>
<keyword evidence="1" id="KW-0732">Signal</keyword>
<dbReference type="Gene3D" id="2.30.30.40">
    <property type="entry name" value="SH3 Domains"/>
    <property type="match status" value="1"/>
</dbReference>
<protein>
    <submittedName>
        <fullName evidence="3">Peptide-binding protein</fullName>
    </submittedName>
</protein>
<proteinExistence type="predicted"/>
<dbReference type="AlphaFoldDB" id="A0A2T7GC61"/>
<dbReference type="RefSeq" id="WP_108690714.1">
    <property type="nucleotide sequence ID" value="NZ_QCYH01000001.1"/>
</dbReference>
<feature type="signal peptide" evidence="1">
    <location>
        <begin position="1"/>
        <end position="20"/>
    </location>
</feature>
<dbReference type="EMBL" id="QCYH01000001">
    <property type="protein sequence ID" value="PVA11968.1"/>
    <property type="molecule type" value="Genomic_DNA"/>
</dbReference>
<evidence type="ECO:0000256" key="1">
    <source>
        <dbReference type="SAM" id="SignalP"/>
    </source>
</evidence>
<name>A0A2T7GC61_9RHOB</name>
<dbReference type="OrthoDB" id="8451772at2"/>
<feature type="chain" id="PRO_5044803627" evidence="1">
    <location>
        <begin position="21"/>
        <end position="98"/>
    </location>
</feature>
<accession>A0A2T7GC61</accession>
<dbReference type="Pfam" id="PF08239">
    <property type="entry name" value="SH3_3"/>
    <property type="match status" value="1"/>
</dbReference>
<evidence type="ECO:0000313" key="4">
    <source>
        <dbReference type="Proteomes" id="UP000244446"/>
    </source>
</evidence>
<keyword evidence="4" id="KW-1185">Reference proteome</keyword>
<gene>
    <name evidence="3" type="ORF">DC366_03350</name>
</gene>
<organism evidence="3 4">
    <name type="scientific">Pelagivirga sediminicola</name>
    <dbReference type="NCBI Taxonomy" id="2170575"/>
    <lineage>
        <taxon>Bacteria</taxon>
        <taxon>Pseudomonadati</taxon>
        <taxon>Pseudomonadota</taxon>
        <taxon>Alphaproteobacteria</taxon>
        <taxon>Rhodobacterales</taxon>
        <taxon>Paracoccaceae</taxon>
        <taxon>Pelagivirga</taxon>
    </lineage>
</organism>
<reference evidence="3 4" key="1">
    <citation type="submission" date="2018-04" db="EMBL/GenBank/DDBJ databases">
        <title>Pelagivirga bohaiensis gen. nov., sp. nov., a bacterium isolated from the Bohai Sea.</title>
        <authorList>
            <person name="Ji X."/>
        </authorList>
    </citation>
    <scope>NUCLEOTIDE SEQUENCE [LARGE SCALE GENOMIC DNA]</scope>
    <source>
        <strain evidence="3 4">BH-SD19</strain>
    </source>
</reference>
<comment type="caution">
    <text evidence="3">The sequence shown here is derived from an EMBL/GenBank/DDBJ whole genome shotgun (WGS) entry which is preliminary data.</text>
</comment>
<evidence type="ECO:0000259" key="2">
    <source>
        <dbReference type="Pfam" id="PF08239"/>
    </source>
</evidence>
<evidence type="ECO:0000313" key="3">
    <source>
        <dbReference type="EMBL" id="PVA11968.1"/>
    </source>
</evidence>
<dbReference type="Proteomes" id="UP000244446">
    <property type="component" value="Unassembled WGS sequence"/>
</dbReference>
<sequence length="98" mass="10425">MHKAIFAALAILPFALSACAPMGGPMGYYEVFGVEEGDMLKLRAGPGTGFDVIAGLPNGTVLRLNGCERTGGTRWCEAAMKDGPALNGYVSWAYLRKR</sequence>
<dbReference type="PROSITE" id="PS51257">
    <property type="entry name" value="PROKAR_LIPOPROTEIN"/>
    <property type="match status" value="1"/>
</dbReference>
<dbReference type="InterPro" id="IPR003646">
    <property type="entry name" value="SH3-like_bac-type"/>
</dbReference>